<dbReference type="Pfam" id="PF08378">
    <property type="entry name" value="NERD"/>
    <property type="match status" value="1"/>
</dbReference>
<keyword evidence="4" id="KW-1185">Reference proteome</keyword>
<dbReference type="Proteomes" id="UP000255110">
    <property type="component" value="Unassembled WGS sequence"/>
</dbReference>
<name>A0A378LAZ0_9GAMM</name>
<proteinExistence type="predicted"/>
<accession>A0A378LAZ0</accession>
<dbReference type="InterPro" id="IPR011528">
    <property type="entry name" value="NERD"/>
</dbReference>
<organism evidence="3 5">
    <name type="scientific">Legionella steigerwaltii</name>
    <dbReference type="NCBI Taxonomy" id="460"/>
    <lineage>
        <taxon>Bacteria</taxon>
        <taxon>Pseudomonadati</taxon>
        <taxon>Pseudomonadota</taxon>
        <taxon>Gammaproteobacteria</taxon>
        <taxon>Legionellales</taxon>
        <taxon>Legionellaceae</taxon>
        <taxon>Legionella</taxon>
    </lineage>
</organism>
<dbReference type="Proteomes" id="UP000054820">
    <property type="component" value="Unassembled WGS sequence"/>
</dbReference>
<feature type="domain" description="NERD" evidence="1">
    <location>
        <begin position="31"/>
        <end position="146"/>
    </location>
</feature>
<evidence type="ECO:0000313" key="5">
    <source>
        <dbReference type="Proteomes" id="UP000255110"/>
    </source>
</evidence>
<dbReference type="STRING" id="460.Lstg_2823"/>
<dbReference type="AlphaFoldDB" id="A0A378LAZ0"/>
<evidence type="ECO:0000259" key="1">
    <source>
        <dbReference type="PROSITE" id="PS50965"/>
    </source>
</evidence>
<dbReference type="EMBL" id="UGOY01000001">
    <property type="protein sequence ID" value="STY23884.1"/>
    <property type="molecule type" value="Genomic_DNA"/>
</dbReference>
<reference evidence="2 4" key="1">
    <citation type="submission" date="2015-11" db="EMBL/GenBank/DDBJ databases">
        <title>Genomic analysis of 38 Legionella species identifies large and diverse effector repertoires.</title>
        <authorList>
            <person name="Burstein D."/>
            <person name="Amaro F."/>
            <person name="Zusman T."/>
            <person name="Lifshitz Z."/>
            <person name="Cohen O."/>
            <person name="Gilbert J.A."/>
            <person name="Pupko T."/>
            <person name="Shuman H.A."/>
            <person name="Segal G."/>
        </authorList>
    </citation>
    <scope>NUCLEOTIDE SEQUENCE [LARGE SCALE GENOMIC DNA]</scope>
    <source>
        <strain evidence="2 4">SC-18-C9</strain>
    </source>
</reference>
<evidence type="ECO:0000313" key="4">
    <source>
        <dbReference type="Proteomes" id="UP000054820"/>
    </source>
</evidence>
<gene>
    <name evidence="2" type="ORF">Lstg_2823</name>
    <name evidence="3" type="ORF">NCTC11991_02494</name>
</gene>
<sequence length="146" mass="16844">MGDWYEIICLSLSALALVFGYIAGRARRASVENNGEAQVRRSLAKYCRNRDSHVLSNVTLRLEDGSTTQIDHVLVSTKGIFVIETKHYKGWIFANPKSKSWTQTIYYLKFRFQNPIYQNYKHVKAIQKLCEFIDPNLIHNIVVFSG</sequence>
<reference evidence="3 5" key="2">
    <citation type="submission" date="2018-06" db="EMBL/GenBank/DDBJ databases">
        <authorList>
            <consortium name="Pathogen Informatics"/>
            <person name="Doyle S."/>
        </authorList>
    </citation>
    <scope>NUCLEOTIDE SEQUENCE [LARGE SCALE GENOMIC DNA]</scope>
    <source>
        <strain evidence="3 5">NCTC11991</strain>
    </source>
</reference>
<evidence type="ECO:0000313" key="2">
    <source>
        <dbReference type="EMBL" id="KTD71967.1"/>
    </source>
</evidence>
<dbReference type="EMBL" id="LNYZ01000029">
    <property type="protein sequence ID" value="KTD71967.1"/>
    <property type="molecule type" value="Genomic_DNA"/>
</dbReference>
<dbReference type="PROSITE" id="PS50965">
    <property type="entry name" value="NERD"/>
    <property type="match status" value="1"/>
</dbReference>
<evidence type="ECO:0000313" key="3">
    <source>
        <dbReference type="EMBL" id="STY23884.1"/>
    </source>
</evidence>
<protein>
    <submittedName>
        <fullName evidence="2 3">Nuclease-related domain</fullName>
    </submittedName>
</protein>
<dbReference type="RefSeq" id="WP_238585442.1">
    <property type="nucleotide sequence ID" value="NZ_CAAAIO010000027.1"/>
</dbReference>